<evidence type="ECO:0000313" key="1">
    <source>
        <dbReference type="EMBL" id="KAA0047439.1"/>
    </source>
</evidence>
<dbReference type="AlphaFoldDB" id="A0A5A7U1T4"/>
<name>A0A5A7U1T4_CUCMM</name>
<evidence type="ECO:0000313" key="2">
    <source>
        <dbReference type="Proteomes" id="UP000321393"/>
    </source>
</evidence>
<dbReference type="Proteomes" id="UP000321393">
    <property type="component" value="Unassembled WGS sequence"/>
</dbReference>
<sequence length="238" mass="27201">MIIGESNASGSGDNNFYCVLDEVLHVEYPLGRNVWLFKCQWTDVDPTIVERPVVCHVTDNFIVDVDEHLLHASIMSYSHNNFLETDAMFLEFEDDLDNDLVEGLSSMGDYAVGLSSQPSATPTPRRRVQFQLLELERHVAVNGRISMTITPRAEKPISSHAVRFSQVIGMCVRSTFPICCLKWVDVDREYIEVVKGDLQMLTTFKEFRADCHRYFKKYSNLEEAHANPLNILVGRHED</sequence>
<protein>
    <submittedName>
        <fullName evidence="1">CACTA en-spm transposon protein</fullName>
    </submittedName>
</protein>
<accession>A0A5A7U1T4</accession>
<organism evidence="1 2">
    <name type="scientific">Cucumis melo var. makuwa</name>
    <name type="common">Oriental melon</name>
    <dbReference type="NCBI Taxonomy" id="1194695"/>
    <lineage>
        <taxon>Eukaryota</taxon>
        <taxon>Viridiplantae</taxon>
        <taxon>Streptophyta</taxon>
        <taxon>Embryophyta</taxon>
        <taxon>Tracheophyta</taxon>
        <taxon>Spermatophyta</taxon>
        <taxon>Magnoliopsida</taxon>
        <taxon>eudicotyledons</taxon>
        <taxon>Gunneridae</taxon>
        <taxon>Pentapetalae</taxon>
        <taxon>rosids</taxon>
        <taxon>fabids</taxon>
        <taxon>Cucurbitales</taxon>
        <taxon>Cucurbitaceae</taxon>
        <taxon>Benincaseae</taxon>
        <taxon>Cucumis</taxon>
    </lineage>
</organism>
<dbReference type="EMBL" id="SSTE01013200">
    <property type="protein sequence ID" value="KAA0047439.1"/>
    <property type="molecule type" value="Genomic_DNA"/>
</dbReference>
<gene>
    <name evidence="1" type="ORF">E6C27_scaffold498G00320</name>
</gene>
<proteinExistence type="predicted"/>
<reference evidence="1 2" key="1">
    <citation type="submission" date="2019-08" db="EMBL/GenBank/DDBJ databases">
        <title>Draft genome sequences of two oriental melons (Cucumis melo L. var makuwa).</title>
        <authorList>
            <person name="Kwon S.-Y."/>
        </authorList>
    </citation>
    <scope>NUCLEOTIDE SEQUENCE [LARGE SCALE GENOMIC DNA]</scope>
    <source>
        <strain evidence="2">cv. SW 3</strain>
        <tissue evidence="1">Leaf</tissue>
    </source>
</reference>
<comment type="caution">
    <text evidence="1">The sequence shown here is derived from an EMBL/GenBank/DDBJ whole genome shotgun (WGS) entry which is preliminary data.</text>
</comment>